<evidence type="ECO:0000256" key="4">
    <source>
        <dbReference type="ARBA" id="ARBA00022475"/>
    </source>
</evidence>
<gene>
    <name evidence="9" type="ORF">A6035_12470</name>
</gene>
<dbReference type="PANTHER" id="PTHR30269:SF37">
    <property type="entry name" value="MEMBRANE TRANSPORTER PROTEIN"/>
    <property type="match status" value="1"/>
</dbReference>
<organism evidence="9 10">
    <name type="scientific">Dietzia lutea</name>
    <dbReference type="NCBI Taxonomy" id="546160"/>
    <lineage>
        <taxon>Bacteria</taxon>
        <taxon>Bacillati</taxon>
        <taxon>Actinomycetota</taxon>
        <taxon>Actinomycetes</taxon>
        <taxon>Mycobacteriales</taxon>
        <taxon>Dietziaceae</taxon>
        <taxon>Dietzia</taxon>
    </lineage>
</organism>
<sequence>MDLIVIAALCVAAASVIGGATGFGTSLIATPLMLTVGIGLAETVVVNLVVALIARVGVTVQLREHIDWRRVAVLGAASVPGAWLGVQTVTLLPDQHLKPAAGAVTILCGLAMALPTRHGAGPPSAAITAAVGAIGGYFSTTTSLNGPPVVLLLGRAKIPPMSFIADLAGYFVITSIVSLALLWAGTGIDLPGLWPLLAACVVAGVTANQLGIAIARRLPTHLFRSAVIVLVVIAGLLTIVTA</sequence>
<evidence type="ECO:0000256" key="7">
    <source>
        <dbReference type="ARBA" id="ARBA00023136"/>
    </source>
</evidence>
<keyword evidence="10" id="KW-1185">Reference proteome</keyword>
<dbReference type="EMBL" id="CP015449">
    <property type="protein sequence ID" value="AWH92843.1"/>
    <property type="molecule type" value="Genomic_DNA"/>
</dbReference>
<name>A0A2S1R988_9ACTN</name>
<comment type="subcellular location">
    <subcellularLocation>
        <location evidence="1 8">Cell membrane</location>
        <topology evidence="1 8">Multi-pass membrane protein</topology>
    </subcellularLocation>
</comment>
<dbReference type="GO" id="GO:0005886">
    <property type="term" value="C:plasma membrane"/>
    <property type="evidence" value="ECO:0007669"/>
    <property type="project" value="UniProtKB-SubCell"/>
</dbReference>
<dbReference type="InterPro" id="IPR052017">
    <property type="entry name" value="TSUP"/>
</dbReference>
<dbReference type="Proteomes" id="UP000244928">
    <property type="component" value="Chromosome"/>
</dbReference>
<keyword evidence="4 8" id="KW-1003">Cell membrane</keyword>
<keyword evidence="3" id="KW-0813">Transport</keyword>
<evidence type="ECO:0000313" key="10">
    <source>
        <dbReference type="Proteomes" id="UP000244928"/>
    </source>
</evidence>
<keyword evidence="6 8" id="KW-1133">Transmembrane helix</keyword>
<dbReference type="InterPro" id="IPR002781">
    <property type="entry name" value="TM_pro_TauE-like"/>
</dbReference>
<reference evidence="9 10" key="1">
    <citation type="submission" date="2016-04" db="EMBL/GenBank/DDBJ databases">
        <title>Complete genome sequence of Dietzia lutea YIM 80766T, a strain isolated from desert soil in Egypt.</title>
        <authorList>
            <person name="Zhao J."/>
            <person name="Hu B."/>
            <person name="Geng S."/>
            <person name="Nie Y."/>
            <person name="Tang Y."/>
        </authorList>
    </citation>
    <scope>NUCLEOTIDE SEQUENCE [LARGE SCALE GENOMIC DNA]</scope>
    <source>
        <strain evidence="9 10">YIM 80766</strain>
    </source>
</reference>
<evidence type="ECO:0000256" key="6">
    <source>
        <dbReference type="ARBA" id="ARBA00022989"/>
    </source>
</evidence>
<comment type="similarity">
    <text evidence="2 8">Belongs to the 4-toluene sulfonate uptake permease (TSUP) (TC 2.A.102) family.</text>
</comment>
<protein>
    <recommendedName>
        <fullName evidence="8">Probable membrane transporter protein</fullName>
    </recommendedName>
</protein>
<evidence type="ECO:0000256" key="8">
    <source>
        <dbReference type="RuleBase" id="RU363041"/>
    </source>
</evidence>
<dbReference type="PANTHER" id="PTHR30269">
    <property type="entry name" value="TRANSMEMBRANE PROTEIN YFCA"/>
    <property type="match status" value="1"/>
</dbReference>
<keyword evidence="5 8" id="KW-0812">Transmembrane</keyword>
<dbReference type="Pfam" id="PF01925">
    <property type="entry name" value="TauE"/>
    <property type="match status" value="1"/>
</dbReference>
<evidence type="ECO:0000256" key="3">
    <source>
        <dbReference type="ARBA" id="ARBA00022448"/>
    </source>
</evidence>
<proteinExistence type="inferred from homology"/>
<dbReference type="KEGG" id="dlu:A6035_12470"/>
<evidence type="ECO:0000313" key="9">
    <source>
        <dbReference type="EMBL" id="AWH92843.1"/>
    </source>
</evidence>
<feature type="transmembrane region" description="Helical" evidence="8">
    <location>
        <begin position="32"/>
        <end position="54"/>
    </location>
</feature>
<evidence type="ECO:0000256" key="5">
    <source>
        <dbReference type="ARBA" id="ARBA00022692"/>
    </source>
</evidence>
<feature type="transmembrane region" description="Helical" evidence="8">
    <location>
        <begin position="163"/>
        <end position="184"/>
    </location>
</feature>
<evidence type="ECO:0000256" key="1">
    <source>
        <dbReference type="ARBA" id="ARBA00004651"/>
    </source>
</evidence>
<dbReference type="AlphaFoldDB" id="A0A2S1R988"/>
<dbReference type="RefSeq" id="WP_108848056.1">
    <property type="nucleotide sequence ID" value="NZ_CP015449.1"/>
</dbReference>
<feature type="transmembrane region" description="Helical" evidence="8">
    <location>
        <begin position="196"/>
        <end position="215"/>
    </location>
</feature>
<evidence type="ECO:0000256" key="2">
    <source>
        <dbReference type="ARBA" id="ARBA00009142"/>
    </source>
</evidence>
<keyword evidence="7 8" id="KW-0472">Membrane</keyword>
<accession>A0A2S1R988</accession>
<feature type="transmembrane region" description="Helical" evidence="8">
    <location>
        <begin position="222"/>
        <end position="240"/>
    </location>
</feature>